<feature type="non-terminal residue" evidence="2">
    <location>
        <position position="53"/>
    </location>
</feature>
<feature type="compositionally biased region" description="Basic residues" evidence="1">
    <location>
        <begin position="7"/>
        <end position="36"/>
    </location>
</feature>
<sequence length="53" mass="6239">DVPRRGAAPRRHRRARQRARPRGRGGLRRVRVHRPHPAGDRHLPGDRGRDRRV</sequence>
<proteinExistence type="predicted"/>
<name>A0A6J4QRV9_9PSEU</name>
<gene>
    <name evidence="2" type="ORF">AVDCRST_MAG66-4340</name>
</gene>
<dbReference type="EMBL" id="CADCUS010000589">
    <property type="protein sequence ID" value="CAA9445372.1"/>
    <property type="molecule type" value="Genomic_DNA"/>
</dbReference>
<feature type="non-terminal residue" evidence="2">
    <location>
        <position position="1"/>
    </location>
</feature>
<evidence type="ECO:0000313" key="2">
    <source>
        <dbReference type="EMBL" id="CAA9445372.1"/>
    </source>
</evidence>
<feature type="compositionally biased region" description="Basic and acidic residues" evidence="1">
    <location>
        <begin position="37"/>
        <end position="53"/>
    </location>
</feature>
<feature type="region of interest" description="Disordered" evidence="1">
    <location>
        <begin position="1"/>
        <end position="53"/>
    </location>
</feature>
<evidence type="ECO:0000256" key="1">
    <source>
        <dbReference type="SAM" id="MobiDB-lite"/>
    </source>
</evidence>
<organism evidence="2">
    <name type="scientific">uncultured Pseudonocardia sp</name>
    <dbReference type="NCBI Taxonomy" id="211455"/>
    <lineage>
        <taxon>Bacteria</taxon>
        <taxon>Bacillati</taxon>
        <taxon>Actinomycetota</taxon>
        <taxon>Actinomycetes</taxon>
        <taxon>Pseudonocardiales</taxon>
        <taxon>Pseudonocardiaceae</taxon>
        <taxon>Pseudonocardia</taxon>
        <taxon>environmental samples</taxon>
    </lineage>
</organism>
<reference evidence="2" key="1">
    <citation type="submission" date="2020-02" db="EMBL/GenBank/DDBJ databases">
        <authorList>
            <person name="Meier V. D."/>
        </authorList>
    </citation>
    <scope>NUCLEOTIDE SEQUENCE</scope>
    <source>
        <strain evidence="2">AVDCRST_MAG66</strain>
    </source>
</reference>
<dbReference type="AlphaFoldDB" id="A0A6J4QRV9"/>
<protein>
    <submittedName>
        <fullName evidence="2">Uncharacterized protein</fullName>
    </submittedName>
</protein>
<accession>A0A6J4QRV9</accession>